<protein>
    <submittedName>
        <fullName evidence="1">Uncharacterized protein</fullName>
    </submittedName>
</protein>
<evidence type="ECO:0000313" key="1">
    <source>
        <dbReference type="EMBL" id="JAE17737.1"/>
    </source>
</evidence>
<reference evidence="1" key="2">
    <citation type="journal article" date="2015" name="Data Brief">
        <title>Shoot transcriptome of the giant reed, Arundo donax.</title>
        <authorList>
            <person name="Barrero R.A."/>
            <person name="Guerrero F.D."/>
            <person name="Moolhuijzen P."/>
            <person name="Goolsby J.A."/>
            <person name="Tidwell J."/>
            <person name="Bellgard S.E."/>
            <person name="Bellgard M.I."/>
        </authorList>
    </citation>
    <scope>NUCLEOTIDE SEQUENCE</scope>
    <source>
        <tissue evidence="1">Shoot tissue taken approximately 20 cm above the soil surface</tissue>
    </source>
</reference>
<proteinExistence type="predicted"/>
<organism evidence="1">
    <name type="scientific">Arundo donax</name>
    <name type="common">Giant reed</name>
    <name type="synonym">Donax arundinaceus</name>
    <dbReference type="NCBI Taxonomy" id="35708"/>
    <lineage>
        <taxon>Eukaryota</taxon>
        <taxon>Viridiplantae</taxon>
        <taxon>Streptophyta</taxon>
        <taxon>Embryophyta</taxon>
        <taxon>Tracheophyta</taxon>
        <taxon>Spermatophyta</taxon>
        <taxon>Magnoliopsida</taxon>
        <taxon>Liliopsida</taxon>
        <taxon>Poales</taxon>
        <taxon>Poaceae</taxon>
        <taxon>PACMAD clade</taxon>
        <taxon>Arundinoideae</taxon>
        <taxon>Arundineae</taxon>
        <taxon>Arundo</taxon>
    </lineage>
</organism>
<name>A0A0A9FZP7_ARUDO</name>
<sequence>MIQHNHTSIRHRKEIS</sequence>
<reference evidence="1" key="1">
    <citation type="submission" date="2014-09" db="EMBL/GenBank/DDBJ databases">
        <authorList>
            <person name="Magalhaes I.L.F."/>
            <person name="Oliveira U."/>
            <person name="Santos F.R."/>
            <person name="Vidigal T.H.D.A."/>
            <person name="Brescovit A.D."/>
            <person name="Santos A.J."/>
        </authorList>
    </citation>
    <scope>NUCLEOTIDE SEQUENCE</scope>
    <source>
        <tissue evidence="1">Shoot tissue taken approximately 20 cm above the soil surface</tissue>
    </source>
</reference>
<dbReference type="EMBL" id="GBRH01180159">
    <property type="protein sequence ID" value="JAE17737.1"/>
    <property type="molecule type" value="Transcribed_RNA"/>
</dbReference>
<accession>A0A0A9FZP7</accession>
<dbReference type="AlphaFoldDB" id="A0A0A9FZP7"/>